<dbReference type="VEuPathDB" id="FungiDB:LCOR_10611.1"/>
<evidence type="ECO:0000313" key="2">
    <source>
        <dbReference type="Proteomes" id="UP000027586"/>
    </source>
</evidence>
<dbReference type="AlphaFoldDB" id="A0A068SEW1"/>
<comment type="caution">
    <text evidence="1">The sequence shown here is derived from an EMBL/GenBank/DDBJ whole genome shotgun (WGS) entry which is preliminary data.</text>
</comment>
<accession>A0A068SEW1</accession>
<dbReference type="Proteomes" id="UP000027586">
    <property type="component" value="Unassembled WGS sequence"/>
</dbReference>
<protein>
    <submittedName>
        <fullName evidence="1">Uncharacterized protein</fullName>
    </submittedName>
</protein>
<gene>
    <name evidence="1" type="ORF">LCOR_10611.1</name>
</gene>
<sequence>MKLYSKLNVARREGLGGPYWREGPFRWGRGDACQVQLDPWDIVTGYSFTHHKCITTLDSGAWPMRAPVALSSTCPQTQSTLVKRLR</sequence>
<name>A0A068SEW1_9FUNG</name>
<dbReference type="EMBL" id="CBTN010000075">
    <property type="protein sequence ID" value="CDH59806.1"/>
    <property type="molecule type" value="Genomic_DNA"/>
</dbReference>
<reference evidence="1" key="1">
    <citation type="submission" date="2013-08" db="EMBL/GenBank/DDBJ databases">
        <title>Gene expansion shapes genome architecture in the human pathogen Lichtheimia corymbifera: an evolutionary genomics analysis in the ancient terrestrial Mucorales (Mucoromycotina).</title>
        <authorList>
            <person name="Schwartze V.U."/>
            <person name="Winter S."/>
            <person name="Shelest E."/>
            <person name="Marcet-Houben M."/>
            <person name="Horn F."/>
            <person name="Wehner S."/>
            <person name="Hoffmann K."/>
            <person name="Riege K."/>
            <person name="Sammeth M."/>
            <person name="Nowrousian M."/>
            <person name="Valiante V."/>
            <person name="Linde J."/>
            <person name="Jacobsen I.D."/>
            <person name="Marz M."/>
            <person name="Brakhage A.A."/>
            <person name="Gabaldon T."/>
            <person name="Bocker S."/>
            <person name="Voigt K."/>
        </authorList>
    </citation>
    <scope>NUCLEOTIDE SEQUENCE [LARGE SCALE GENOMIC DNA]</scope>
    <source>
        <strain evidence="1">FSU 9682</strain>
    </source>
</reference>
<organism evidence="1 2">
    <name type="scientific">Lichtheimia corymbifera JMRC:FSU:9682</name>
    <dbReference type="NCBI Taxonomy" id="1263082"/>
    <lineage>
        <taxon>Eukaryota</taxon>
        <taxon>Fungi</taxon>
        <taxon>Fungi incertae sedis</taxon>
        <taxon>Mucoromycota</taxon>
        <taxon>Mucoromycotina</taxon>
        <taxon>Mucoromycetes</taxon>
        <taxon>Mucorales</taxon>
        <taxon>Lichtheimiaceae</taxon>
        <taxon>Lichtheimia</taxon>
    </lineage>
</organism>
<evidence type="ECO:0000313" key="1">
    <source>
        <dbReference type="EMBL" id="CDH59806.1"/>
    </source>
</evidence>
<proteinExistence type="predicted"/>
<keyword evidence="2" id="KW-1185">Reference proteome</keyword>